<proteinExistence type="predicted"/>
<dbReference type="Pfam" id="PF08965">
    <property type="entry name" value="Aca2_YdiL"/>
    <property type="match status" value="1"/>
</dbReference>
<dbReference type="InterPro" id="IPR027910">
    <property type="entry name" value="YdiL_sf"/>
</dbReference>
<dbReference type="RefSeq" id="WP_223074799.1">
    <property type="nucleotide sequence ID" value="NZ_JADMNK010000006.1"/>
</dbReference>
<keyword evidence="2" id="KW-1185">Reference proteome</keyword>
<evidence type="ECO:0000313" key="2">
    <source>
        <dbReference type="Proteomes" id="UP000706580"/>
    </source>
</evidence>
<reference evidence="1 2" key="1">
    <citation type="submission" date="2020-11" db="EMBL/GenBank/DDBJ databases">
        <title>Draft Genome of Enterobacter sp. strain EMC7.</title>
        <authorList>
            <person name="Barman P."/>
            <person name="Sinha S."/>
            <person name="Sen S."/>
            <person name="Chakraborty R."/>
        </authorList>
    </citation>
    <scope>NUCLEOTIDE SEQUENCE [LARGE SCALE GENOMIC DNA]</scope>
    <source>
        <strain evidence="1 2">EMC7</strain>
    </source>
</reference>
<dbReference type="InterPro" id="IPR010982">
    <property type="entry name" value="Lambda_DNA-bd_dom_sf"/>
</dbReference>
<sequence>MNRLALIACRRILFLEVEEAATHIAEVSQRTWRYYESGRTQIPGHLAEKIEKLLQYHTVMKDRMSKEADEYRQKGEGRQAVPYYLTFEDYQKETGLDDVIAFRLDQSVKAALYLEDKVVFY</sequence>
<accession>A0ABS7RWM7</accession>
<organism evidence="1 2">
    <name type="scientific">Leclercia barmai</name>
    <dbReference type="NCBI Taxonomy" id="2785629"/>
    <lineage>
        <taxon>Bacteria</taxon>
        <taxon>Pseudomonadati</taxon>
        <taxon>Pseudomonadota</taxon>
        <taxon>Gammaproteobacteria</taxon>
        <taxon>Enterobacterales</taxon>
        <taxon>Enterobacteriaceae</taxon>
        <taxon>Leclercia</taxon>
    </lineage>
</organism>
<evidence type="ECO:0000313" key="1">
    <source>
        <dbReference type="EMBL" id="MBZ0058707.1"/>
    </source>
</evidence>
<name>A0ABS7RWM7_9ENTR</name>
<gene>
    <name evidence="1" type="ORF">ITX56_12985</name>
</gene>
<protein>
    <submittedName>
        <fullName evidence="1">DUF1870 family protein</fullName>
    </submittedName>
</protein>
<dbReference type="EMBL" id="JADMNK010000006">
    <property type="protein sequence ID" value="MBZ0058707.1"/>
    <property type="molecule type" value="Genomic_DNA"/>
</dbReference>
<dbReference type="InterPro" id="IPR015060">
    <property type="entry name" value="Aca2_YdiL-like"/>
</dbReference>
<dbReference type="SUPFAM" id="SSF47413">
    <property type="entry name" value="lambda repressor-like DNA-binding domains"/>
    <property type="match status" value="1"/>
</dbReference>
<dbReference type="Proteomes" id="UP000706580">
    <property type="component" value="Unassembled WGS sequence"/>
</dbReference>
<comment type="caution">
    <text evidence="1">The sequence shown here is derived from an EMBL/GenBank/DDBJ whole genome shotgun (WGS) entry which is preliminary data.</text>
</comment>
<dbReference type="Gene3D" id="1.10.3100.10">
    <property type="entry name" value="Putative cytoplasmic protein"/>
    <property type="match status" value="1"/>
</dbReference>